<dbReference type="Pfam" id="PF13616">
    <property type="entry name" value="Rotamase_3"/>
    <property type="match status" value="1"/>
</dbReference>
<evidence type="ECO:0000256" key="7">
    <source>
        <dbReference type="ARBA" id="ARBA00023186"/>
    </source>
</evidence>
<dbReference type="InterPro" id="IPR000297">
    <property type="entry name" value="PPIase_PpiC"/>
</dbReference>
<evidence type="ECO:0000256" key="6">
    <source>
        <dbReference type="ARBA" id="ARBA00023136"/>
    </source>
</evidence>
<comment type="subcellular location">
    <subcellularLocation>
        <location evidence="1">Cell inner membrane</location>
        <topology evidence="1">Single-pass type II membrane protein</topology>
        <orientation evidence="1">Periplasmic side</orientation>
    </subcellularLocation>
</comment>
<gene>
    <name evidence="14" type="ORF">A9Q84_07570</name>
</gene>
<keyword evidence="2" id="KW-1003">Cell membrane</keyword>
<reference evidence="15" key="1">
    <citation type="journal article" date="2017" name="Proc. Natl. Acad. Sci. U.S.A.">
        <title>Simulation of Deepwater Horizon oil plume reveals substrate specialization within a complex community of hydrocarbon-degraders.</title>
        <authorList>
            <person name="Hu P."/>
            <person name="Dubinsky E.A."/>
            <person name="Probst A.J."/>
            <person name="Wang J."/>
            <person name="Sieber C.M.K."/>
            <person name="Tom L.M."/>
            <person name="Gardinali P."/>
            <person name="Banfield J.F."/>
            <person name="Atlas R.M."/>
            <person name="Andersen G.L."/>
        </authorList>
    </citation>
    <scope>NUCLEOTIDE SEQUENCE [LARGE SCALE GENOMIC DNA]</scope>
</reference>
<dbReference type="PANTHER" id="PTHR47529:SF1">
    <property type="entry name" value="PERIPLASMIC CHAPERONE PPID"/>
    <property type="match status" value="1"/>
</dbReference>
<evidence type="ECO:0000256" key="12">
    <source>
        <dbReference type="SAM" id="Phobius"/>
    </source>
</evidence>
<protein>
    <recommendedName>
        <fullName evidence="9">Periplasmic chaperone PpiD</fullName>
    </recommendedName>
    <alternativeName>
        <fullName evidence="10">Periplasmic folding chaperone</fullName>
    </alternativeName>
</protein>
<evidence type="ECO:0000313" key="15">
    <source>
        <dbReference type="Proteomes" id="UP000196531"/>
    </source>
</evidence>
<evidence type="ECO:0000256" key="9">
    <source>
        <dbReference type="ARBA" id="ARBA00040743"/>
    </source>
</evidence>
<comment type="similarity">
    <text evidence="8">Belongs to the PpiD chaperone family.</text>
</comment>
<keyword evidence="5 12" id="KW-1133">Transmembrane helix</keyword>
<keyword evidence="11" id="KW-0413">Isomerase</keyword>
<sequence>MSQNETFKKKTSSVFVTIFIGFIVVSFMFTGYQSFTGSPNAVAKVGDEPIKIADYQREFNRQLEFYRGLLGGKDLTNQQIQQFRLKETALRNLVQGKLTLILGDRIGVIPSSEEIKFEIKKFPYFQVNKQFSVDRYKSILASNRMNPQDFEKDMRNQVRGMTTDAVLKGIPVSKQYFLDVSKFKEQKLNAVIVEINKEAMRKQIKVTNSEVETYLKEEANLGKVTSLFNERKSALDTKEEVKASHILFRTDDKNAANKLKALTKLRMTLTKKNFAKQANKHTEDPSGQGKGGTLGWFTKGRMVPEFDAVAFNLKPGTISKPIKTSFGYHVIYVQSKKEAKEAKFEDFKVKFSKEILRKTKNTELDSIVAKVQAMVASSIGNSKKISKLKQKYGLKVEENLEINRLDGSTGKILLEANNLKGIFAKGLDQSSVYTFDRATNVVILKSFKFTNGKKQSKKDILDGNNSLRTILGRKLKQEILKDLESTVKVVEYGVL</sequence>
<dbReference type="Proteomes" id="UP000196531">
    <property type="component" value="Unassembled WGS sequence"/>
</dbReference>
<feature type="domain" description="PpiC" evidence="13">
    <location>
        <begin position="238"/>
        <end position="335"/>
    </location>
</feature>
<dbReference type="PANTHER" id="PTHR47529">
    <property type="entry name" value="PEPTIDYL-PROLYL CIS-TRANS ISOMERASE D"/>
    <property type="match status" value="1"/>
</dbReference>
<dbReference type="InterPro" id="IPR052029">
    <property type="entry name" value="PpiD_chaperone"/>
</dbReference>
<dbReference type="PROSITE" id="PS01096">
    <property type="entry name" value="PPIC_PPIASE_1"/>
    <property type="match status" value="1"/>
</dbReference>
<evidence type="ECO:0000256" key="1">
    <source>
        <dbReference type="ARBA" id="ARBA00004382"/>
    </source>
</evidence>
<comment type="caution">
    <text evidence="14">The sequence shown here is derived from an EMBL/GenBank/DDBJ whole genome shotgun (WGS) entry which is preliminary data.</text>
</comment>
<dbReference type="InterPro" id="IPR023058">
    <property type="entry name" value="PPIase_PpiC_CS"/>
</dbReference>
<dbReference type="InterPro" id="IPR027304">
    <property type="entry name" value="Trigger_fact/SurA_dom_sf"/>
</dbReference>
<evidence type="ECO:0000256" key="11">
    <source>
        <dbReference type="PROSITE-ProRule" id="PRU00278"/>
    </source>
</evidence>
<evidence type="ECO:0000256" key="3">
    <source>
        <dbReference type="ARBA" id="ARBA00022519"/>
    </source>
</evidence>
<dbReference type="GO" id="GO:0005886">
    <property type="term" value="C:plasma membrane"/>
    <property type="evidence" value="ECO:0007669"/>
    <property type="project" value="UniProtKB-SubCell"/>
</dbReference>
<keyword evidence="3" id="KW-0997">Cell inner membrane</keyword>
<dbReference type="Gene3D" id="1.10.4030.10">
    <property type="entry name" value="Porin chaperone SurA, peptide-binding domain"/>
    <property type="match status" value="1"/>
</dbReference>
<keyword evidence="6 12" id="KW-0472">Membrane</keyword>
<keyword evidence="7" id="KW-0143">Chaperone</keyword>
<accession>A0A1Y5F5P3</accession>
<evidence type="ECO:0000256" key="8">
    <source>
        <dbReference type="ARBA" id="ARBA00038408"/>
    </source>
</evidence>
<evidence type="ECO:0000256" key="5">
    <source>
        <dbReference type="ARBA" id="ARBA00022989"/>
    </source>
</evidence>
<dbReference type="SUPFAM" id="SSF54534">
    <property type="entry name" value="FKBP-like"/>
    <property type="match status" value="1"/>
</dbReference>
<evidence type="ECO:0000256" key="2">
    <source>
        <dbReference type="ARBA" id="ARBA00022475"/>
    </source>
</evidence>
<dbReference type="Pfam" id="PF13624">
    <property type="entry name" value="SurA_N_3"/>
    <property type="match status" value="1"/>
</dbReference>
<dbReference type="PROSITE" id="PS50198">
    <property type="entry name" value="PPIC_PPIASE_2"/>
    <property type="match status" value="1"/>
</dbReference>
<dbReference type="AlphaFoldDB" id="A0A1Y5F5P3"/>
<keyword evidence="11" id="KW-0697">Rotamase</keyword>
<evidence type="ECO:0000259" key="13">
    <source>
        <dbReference type="PROSITE" id="PS50198"/>
    </source>
</evidence>
<feature type="transmembrane region" description="Helical" evidence="12">
    <location>
        <begin position="12"/>
        <end position="32"/>
    </location>
</feature>
<keyword evidence="4 12" id="KW-0812">Transmembrane</keyword>
<evidence type="ECO:0000313" key="14">
    <source>
        <dbReference type="EMBL" id="OUR96208.1"/>
    </source>
</evidence>
<dbReference type="InterPro" id="IPR046357">
    <property type="entry name" value="PPIase_dom_sf"/>
</dbReference>
<dbReference type="Gene3D" id="3.10.50.40">
    <property type="match status" value="1"/>
</dbReference>
<organism evidence="14 15">
    <name type="scientific">Halobacteriovorax marinus</name>
    <dbReference type="NCBI Taxonomy" id="97084"/>
    <lineage>
        <taxon>Bacteria</taxon>
        <taxon>Pseudomonadati</taxon>
        <taxon>Bdellovibrionota</taxon>
        <taxon>Bacteriovoracia</taxon>
        <taxon>Bacteriovoracales</taxon>
        <taxon>Halobacteriovoraceae</taxon>
        <taxon>Halobacteriovorax</taxon>
    </lineage>
</organism>
<evidence type="ECO:0000256" key="10">
    <source>
        <dbReference type="ARBA" id="ARBA00042775"/>
    </source>
</evidence>
<dbReference type="SUPFAM" id="SSF109998">
    <property type="entry name" value="Triger factor/SurA peptide-binding domain-like"/>
    <property type="match status" value="1"/>
</dbReference>
<dbReference type="EMBL" id="MAAO01000006">
    <property type="protein sequence ID" value="OUR96208.1"/>
    <property type="molecule type" value="Genomic_DNA"/>
</dbReference>
<dbReference type="GO" id="GO:0003755">
    <property type="term" value="F:peptidyl-prolyl cis-trans isomerase activity"/>
    <property type="evidence" value="ECO:0007669"/>
    <property type="project" value="UniProtKB-KW"/>
</dbReference>
<proteinExistence type="inferred from homology"/>
<name>A0A1Y5F5P3_9BACT</name>
<evidence type="ECO:0000256" key="4">
    <source>
        <dbReference type="ARBA" id="ARBA00022692"/>
    </source>
</evidence>